<evidence type="ECO:0000256" key="3">
    <source>
        <dbReference type="ARBA" id="ARBA00022723"/>
    </source>
</evidence>
<evidence type="ECO:0000259" key="10">
    <source>
        <dbReference type="Pfam" id="PF04324"/>
    </source>
</evidence>
<evidence type="ECO:0000313" key="12">
    <source>
        <dbReference type="Proteomes" id="UP000006764"/>
    </source>
</evidence>
<feature type="domain" description="BFD-like [2Fe-2S]-binding" evidence="10">
    <location>
        <begin position="23"/>
        <end position="72"/>
    </location>
</feature>
<accession>A0A0B4XMQ2</accession>
<reference evidence="11 12" key="1">
    <citation type="journal article" date="2012" name="J. Bacteriol.">
        <title>Genome sequence of an alkane-degrading bacterium, Alcanivorax pacificus type strain W11-5, isolated from deep sea sediment.</title>
        <authorList>
            <person name="Lai Q."/>
            <person name="Shao Z."/>
        </authorList>
    </citation>
    <scope>NUCLEOTIDE SEQUENCE [LARGE SCALE GENOMIC DNA]</scope>
    <source>
        <strain evidence="11 12">W11-5</strain>
    </source>
</reference>
<keyword evidence="4" id="KW-0249">Electron transport</keyword>
<keyword evidence="12" id="KW-1185">Reference proteome</keyword>
<evidence type="ECO:0000256" key="4">
    <source>
        <dbReference type="ARBA" id="ARBA00022982"/>
    </source>
</evidence>
<evidence type="ECO:0000256" key="9">
    <source>
        <dbReference type="ARBA" id="ARBA00046332"/>
    </source>
</evidence>
<dbReference type="STRING" id="391936.S7S_06935"/>
<gene>
    <name evidence="11" type="ORF">S7S_06935</name>
</gene>
<dbReference type="GO" id="GO:0046872">
    <property type="term" value="F:metal ion binding"/>
    <property type="evidence" value="ECO:0007669"/>
    <property type="project" value="UniProtKB-KW"/>
</dbReference>
<keyword evidence="6" id="KW-0411">Iron-sulfur</keyword>
<dbReference type="InterPro" id="IPR007419">
    <property type="entry name" value="BFD-like_2Fe2S-bd_dom"/>
</dbReference>
<dbReference type="PANTHER" id="PTHR37424">
    <property type="entry name" value="BACTERIOFERRITIN-ASSOCIATED FERREDOXIN"/>
    <property type="match status" value="1"/>
</dbReference>
<keyword evidence="2" id="KW-0001">2Fe-2S</keyword>
<keyword evidence="5" id="KW-0408">Iron</keyword>
<evidence type="ECO:0000313" key="11">
    <source>
        <dbReference type="EMBL" id="AJD47803.1"/>
    </source>
</evidence>
<comment type="similarity">
    <text evidence="9">Belongs to the Bfd family.</text>
</comment>
<protein>
    <recommendedName>
        <fullName evidence="8">Bacterioferritin-associated ferredoxin</fullName>
    </recommendedName>
</protein>
<evidence type="ECO:0000256" key="8">
    <source>
        <dbReference type="ARBA" id="ARBA00039386"/>
    </source>
</evidence>
<sequence length="98" mass="10657">MIIVIITPTIPNIGTQREKHQMYVCLCKGITDGQIREAVDQGCDSLRDLRRELGVASQCGKCARQARGVIREARTESSAPVYAAATSAQPVMFIPQPA</sequence>
<evidence type="ECO:0000256" key="7">
    <source>
        <dbReference type="ARBA" id="ARBA00034078"/>
    </source>
</evidence>
<evidence type="ECO:0000256" key="2">
    <source>
        <dbReference type="ARBA" id="ARBA00022714"/>
    </source>
</evidence>
<dbReference type="GO" id="GO:0051537">
    <property type="term" value="F:2 iron, 2 sulfur cluster binding"/>
    <property type="evidence" value="ECO:0007669"/>
    <property type="project" value="UniProtKB-KW"/>
</dbReference>
<evidence type="ECO:0000256" key="1">
    <source>
        <dbReference type="ARBA" id="ARBA00022448"/>
    </source>
</evidence>
<dbReference type="CDD" id="cd19945">
    <property type="entry name" value="Fer2_BFD"/>
    <property type="match status" value="1"/>
</dbReference>
<keyword evidence="1" id="KW-0813">Transport</keyword>
<evidence type="ECO:0000256" key="6">
    <source>
        <dbReference type="ARBA" id="ARBA00023014"/>
    </source>
</evidence>
<dbReference type="AlphaFoldDB" id="A0A0B4XMQ2"/>
<comment type="cofactor">
    <cofactor evidence="7">
        <name>[2Fe-2S] cluster</name>
        <dbReference type="ChEBI" id="CHEBI:190135"/>
    </cofactor>
</comment>
<dbReference type="Proteomes" id="UP000006764">
    <property type="component" value="Chromosome"/>
</dbReference>
<keyword evidence="3" id="KW-0479">Metal-binding</keyword>
<dbReference type="Gene3D" id="1.10.10.1100">
    <property type="entry name" value="BFD-like [2Fe-2S]-binding domain"/>
    <property type="match status" value="1"/>
</dbReference>
<dbReference type="InterPro" id="IPR041854">
    <property type="entry name" value="BFD-like_2Fe2S-bd_dom_sf"/>
</dbReference>
<dbReference type="InterPro" id="IPR052371">
    <property type="entry name" value="BFD-associated_ferredoxin"/>
</dbReference>
<proteinExistence type="inferred from homology"/>
<dbReference type="KEGG" id="apac:S7S_06935"/>
<dbReference type="Pfam" id="PF04324">
    <property type="entry name" value="Fer2_BFD"/>
    <property type="match status" value="1"/>
</dbReference>
<dbReference type="PANTHER" id="PTHR37424:SF1">
    <property type="entry name" value="BACTERIOFERRITIN-ASSOCIATED FERREDOXIN"/>
    <property type="match status" value="1"/>
</dbReference>
<dbReference type="EMBL" id="CP004387">
    <property type="protein sequence ID" value="AJD47803.1"/>
    <property type="molecule type" value="Genomic_DNA"/>
</dbReference>
<name>A0A0B4XMQ2_9GAMM</name>
<organism evidence="11 12">
    <name type="scientific">Isoalcanivorax pacificus W11-5</name>
    <dbReference type="NCBI Taxonomy" id="391936"/>
    <lineage>
        <taxon>Bacteria</taxon>
        <taxon>Pseudomonadati</taxon>
        <taxon>Pseudomonadota</taxon>
        <taxon>Gammaproteobacteria</taxon>
        <taxon>Oceanospirillales</taxon>
        <taxon>Alcanivoracaceae</taxon>
        <taxon>Isoalcanivorax</taxon>
    </lineage>
</organism>
<evidence type="ECO:0000256" key="5">
    <source>
        <dbReference type="ARBA" id="ARBA00023004"/>
    </source>
</evidence>
<dbReference type="HOGENOM" id="CLU_159205_3_0_6"/>